<dbReference type="InterPro" id="IPR036390">
    <property type="entry name" value="WH_DNA-bd_sf"/>
</dbReference>
<dbReference type="EMBL" id="JABFYL010000008">
    <property type="protein sequence ID" value="NVN48894.1"/>
    <property type="molecule type" value="Genomic_DNA"/>
</dbReference>
<organism evidence="1 2">
    <name type="scientific">Mycolicibacterium hippocampi</name>
    <dbReference type="NCBI Taxonomy" id="659824"/>
    <lineage>
        <taxon>Bacteria</taxon>
        <taxon>Bacillati</taxon>
        <taxon>Actinomycetota</taxon>
        <taxon>Actinomycetes</taxon>
        <taxon>Mycobacteriales</taxon>
        <taxon>Mycobacteriaceae</taxon>
        <taxon>Mycolicibacterium</taxon>
    </lineage>
</organism>
<name>A0A850PKN1_9MYCO</name>
<dbReference type="Proteomes" id="UP000570517">
    <property type="component" value="Unassembled WGS sequence"/>
</dbReference>
<keyword evidence="2" id="KW-1185">Reference proteome</keyword>
<dbReference type="SUPFAM" id="SSF46785">
    <property type="entry name" value="Winged helix' DNA-binding domain"/>
    <property type="match status" value="1"/>
</dbReference>
<proteinExistence type="predicted"/>
<protein>
    <submittedName>
        <fullName evidence="1">Transcriptional regulator, Fur family</fullName>
    </submittedName>
</protein>
<evidence type="ECO:0000313" key="2">
    <source>
        <dbReference type="Proteomes" id="UP000570517"/>
    </source>
</evidence>
<dbReference type="Gene3D" id="1.10.10.10">
    <property type="entry name" value="Winged helix-like DNA-binding domain superfamily/Winged helix DNA-binding domain"/>
    <property type="match status" value="1"/>
</dbReference>
<comment type="caution">
    <text evidence="1">The sequence shown here is derived from an EMBL/GenBank/DDBJ whole genome shotgun (WGS) entry which is preliminary data.</text>
</comment>
<dbReference type="AlphaFoldDB" id="A0A850PKN1"/>
<gene>
    <name evidence="1" type="ORF">HLY00_317</name>
</gene>
<sequence length="56" mass="6041">MADDPDSAHALIIDAARQRIPDISRQTVYDALNALTAAGLIRRIQPAGPAGLMNWK</sequence>
<reference evidence="1 2" key="1">
    <citation type="submission" date="2020-05" db="EMBL/GenBank/DDBJ databases">
        <title>Draft genome sequence of Mycobacterium hippocampi DL, isolated from European seabass, Dicentrarchus labrax, reared in fish farms.</title>
        <authorList>
            <person name="Stathopoulou P."/>
            <person name="Asimakis E."/>
            <person name="Tzokas K."/>
            <person name="Batargias C."/>
            <person name="Tsiamis G."/>
        </authorList>
    </citation>
    <scope>NUCLEOTIDE SEQUENCE [LARGE SCALE GENOMIC DNA]</scope>
    <source>
        <strain evidence="1 2">DL</strain>
    </source>
</reference>
<evidence type="ECO:0000313" key="1">
    <source>
        <dbReference type="EMBL" id="NVN48894.1"/>
    </source>
</evidence>
<dbReference type="InterPro" id="IPR036388">
    <property type="entry name" value="WH-like_DNA-bd_sf"/>
</dbReference>
<accession>A0A850PKN1</accession>